<sequence>MFSLKELVSDSAASRDQAAELHALLCNMFQQVAERPLGGLNAVTEHVKDSRTPLQDARHDLDNCRLKLKDTSTDVEDAKATVQALKQPHTAFLQAPTRAVDACLQLVREVQKIH</sequence>
<dbReference type="AlphaFoldDB" id="A0AAW1QKL7"/>
<proteinExistence type="predicted"/>
<reference evidence="1 2" key="1">
    <citation type="journal article" date="2024" name="Nat. Commun.">
        <title>Phylogenomics reveals the evolutionary origins of lichenization in chlorophyte algae.</title>
        <authorList>
            <person name="Puginier C."/>
            <person name="Libourel C."/>
            <person name="Otte J."/>
            <person name="Skaloud P."/>
            <person name="Haon M."/>
            <person name="Grisel S."/>
            <person name="Petersen M."/>
            <person name="Berrin J.G."/>
            <person name="Delaux P.M."/>
            <person name="Dal Grande F."/>
            <person name="Keller J."/>
        </authorList>
    </citation>
    <scope>NUCLEOTIDE SEQUENCE [LARGE SCALE GENOMIC DNA]</scope>
    <source>
        <strain evidence="1 2">SAG 2145</strain>
    </source>
</reference>
<evidence type="ECO:0000313" key="2">
    <source>
        <dbReference type="Proteomes" id="UP001438707"/>
    </source>
</evidence>
<keyword evidence="2" id="KW-1185">Reference proteome</keyword>
<gene>
    <name evidence="1" type="ORF">WJX74_001607</name>
</gene>
<evidence type="ECO:0000313" key="1">
    <source>
        <dbReference type="EMBL" id="KAK9822026.1"/>
    </source>
</evidence>
<organism evidence="1 2">
    <name type="scientific">Apatococcus lobatus</name>
    <dbReference type="NCBI Taxonomy" id="904363"/>
    <lineage>
        <taxon>Eukaryota</taxon>
        <taxon>Viridiplantae</taxon>
        <taxon>Chlorophyta</taxon>
        <taxon>core chlorophytes</taxon>
        <taxon>Trebouxiophyceae</taxon>
        <taxon>Chlorellales</taxon>
        <taxon>Chlorellaceae</taxon>
        <taxon>Apatococcus</taxon>
    </lineage>
</organism>
<accession>A0AAW1QKL7</accession>
<protein>
    <submittedName>
        <fullName evidence="1">Uncharacterized protein</fullName>
    </submittedName>
</protein>
<name>A0AAW1QKL7_9CHLO</name>
<comment type="caution">
    <text evidence="1">The sequence shown here is derived from an EMBL/GenBank/DDBJ whole genome shotgun (WGS) entry which is preliminary data.</text>
</comment>
<dbReference type="EMBL" id="JALJOS010000034">
    <property type="protein sequence ID" value="KAK9822026.1"/>
    <property type="molecule type" value="Genomic_DNA"/>
</dbReference>
<dbReference type="InterPro" id="IPR019320">
    <property type="entry name" value="BORCS8"/>
</dbReference>
<dbReference type="Pfam" id="PF10167">
    <property type="entry name" value="BORCS8"/>
    <property type="match status" value="1"/>
</dbReference>
<dbReference type="Proteomes" id="UP001438707">
    <property type="component" value="Unassembled WGS sequence"/>
</dbReference>